<dbReference type="SUPFAM" id="SSF69304">
    <property type="entry name" value="Tricorn protease N-terminal domain"/>
    <property type="match status" value="2"/>
</dbReference>
<feature type="domain" description="Prolow-density lipoprotein receptor-related protein 1-like beta-propeller" evidence="2">
    <location>
        <begin position="342"/>
        <end position="453"/>
    </location>
</feature>
<feature type="domain" description="Prolow-density lipoprotein receptor-related protein 1-like beta-propeller" evidence="2">
    <location>
        <begin position="41"/>
        <end position="216"/>
    </location>
</feature>
<proteinExistence type="predicted"/>
<dbReference type="InterPro" id="IPR032485">
    <property type="entry name" value="LRP1-like_beta_prop"/>
</dbReference>
<feature type="domain" description="Prolow-density lipoprotein receptor-related protein 1-like beta-propeller" evidence="2">
    <location>
        <begin position="687"/>
        <end position="858"/>
    </location>
</feature>
<evidence type="ECO:0000259" key="2">
    <source>
        <dbReference type="Pfam" id="PF16472"/>
    </source>
</evidence>
<evidence type="ECO:0000313" key="3">
    <source>
        <dbReference type="EMBL" id="GKX32082.1"/>
    </source>
</evidence>
<dbReference type="InterPro" id="IPR053369">
    <property type="entry name" value="SrfA-induced_signal"/>
</dbReference>
<evidence type="ECO:0000256" key="1">
    <source>
        <dbReference type="SAM" id="SignalP"/>
    </source>
</evidence>
<feature type="chain" id="PRO_5040859175" description="Prolow-density lipoprotein receptor-related protein 1-like beta-propeller domain-containing protein" evidence="1">
    <location>
        <begin position="20"/>
        <end position="867"/>
    </location>
</feature>
<feature type="domain" description="Prolow-density lipoprotein receptor-related protein 1-like beta-propeller" evidence="2">
    <location>
        <begin position="480"/>
        <end position="653"/>
    </location>
</feature>
<protein>
    <recommendedName>
        <fullName evidence="2">Prolow-density lipoprotein receptor-related protein 1-like beta-propeller domain-containing protein</fullName>
    </recommendedName>
</protein>
<dbReference type="Pfam" id="PF16472">
    <property type="entry name" value="DUF5050"/>
    <property type="match status" value="4"/>
</dbReference>
<dbReference type="EMBL" id="BRLB01000026">
    <property type="protein sequence ID" value="GKX32082.1"/>
    <property type="molecule type" value="Genomic_DNA"/>
</dbReference>
<accession>A0A9W5YEK9</accession>
<keyword evidence="4" id="KW-1185">Reference proteome</keyword>
<evidence type="ECO:0000313" key="4">
    <source>
        <dbReference type="Proteomes" id="UP001144256"/>
    </source>
</evidence>
<comment type="caution">
    <text evidence="3">The sequence shown here is derived from an EMBL/GenBank/DDBJ whole genome shotgun (WGS) entry which is preliminary data.</text>
</comment>
<name>A0A9W5YEK9_9FIRM</name>
<gene>
    <name evidence="3" type="ORF">SH1V18_45620</name>
</gene>
<dbReference type="AlphaFoldDB" id="A0A9W5YEK9"/>
<dbReference type="RefSeq" id="WP_281819484.1">
    <property type="nucleotide sequence ID" value="NZ_BRLB01000026.1"/>
</dbReference>
<dbReference type="PANTHER" id="PTHR32256:SF17">
    <property type="entry name" value="EGF-LIKE DOMAIN-CONTAINING PROTEIN"/>
    <property type="match status" value="1"/>
</dbReference>
<organism evidence="3 4">
    <name type="scientific">Vallitalea longa</name>
    <dbReference type="NCBI Taxonomy" id="2936439"/>
    <lineage>
        <taxon>Bacteria</taxon>
        <taxon>Bacillati</taxon>
        <taxon>Bacillota</taxon>
        <taxon>Clostridia</taxon>
        <taxon>Lachnospirales</taxon>
        <taxon>Vallitaleaceae</taxon>
        <taxon>Vallitalea</taxon>
    </lineage>
</organism>
<sequence>MKIIKYIIILMVLCSFVLAGCGNTKKTDVTVVDNDMTNDKKNNLENDNSEINFNEWVYFGNPDDNYKIYRMKTDGTNLTKITDAVFEGIRSLDNWIYYIDTNSKYTPAKLARIKWDGTDKEILSEEDINSFCTSEDYIFYIYENNIYRMQKDGSLNTKIISSENEIYKLNYYNETIYYSTNQGLFSVDSDGKNSFQLLEGNYTDFSISSDRIYYYDNKMYSCNLDGSNETQLFDLDVNNIYVVDDVIYYNQDEYLYKINSYDGKKDELFLEKGLKNFYEKDCYLYFYGQNRIWKVKCDLSEKEIFIGTGGEFHHKMYIKVDDRILSKNCENLDSNENSTYKLFEVVGGDMGKKISDIAINIFDTNNGIVYYTDAKDKKLYSYDIKNNQKQLIIDKMVGSFIIYNNTIYYTDMDNEYKLYYLDLYKNVTNKITDIPVSNLKQSGSTIYFIDNKKRIGIYDSISKGECKYIDVFTTIYDISEDTIYYKNENDNGKLYKIKNDGTENVNITENIVVDIYANDDSIYYIEKNGANLLYRINNYKSEGEFLDIISMAYTDMEIIDGKLYMSVASEGGNYYTIEKYLEDLKFDVYFDLEKQIDKKWKYFVYKVDGYMGYLYKYNVYTNEIKLIVDKWVNDFQIDGDYIYYTGIESVKNINFTTYIDRINVKDETVKNIVSFTDPTIYNISFKVIGDNLYYSLDDSTDGYIWKKNLENCNESAIVSDSSNLEDIVDDWIYYQNTNKRLVRVKLDGSDKQILSKTYSEFIYANKNDLYYLSISQEDSFKGIIMKRNIEDNTKEVVVNKQISLSDLVVVNNKLYYNFEGINLYNMKNGKTTKIYDREVDYFSLVGDVLYISIHDGDNYKTVKKSLQ</sequence>
<dbReference type="PANTHER" id="PTHR32256">
    <property type="match status" value="1"/>
</dbReference>
<dbReference type="Gene3D" id="2.120.10.30">
    <property type="entry name" value="TolB, C-terminal domain"/>
    <property type="match status" value="1"/>
</dbReference>
<feature type="signal peptide" evidence="1">
    <location>
        <begin position="1"/>
        <end position="19"/>
    </location>
</feature>
<dbReference type="InterPro" id="IPR011042">
    <property type="entry name" value="6-blade_b-propeller_TolB-like"/>
</dbReference>
<dbReference type="PROSITE" id="PS51257">
    <property type="entry name" value="PROKAR_LIPOPROTEIN"/>
    <property type="match status" value="1"/>
</dbReference>
<reference evidence="3" key="1">
    <citation type="submission" date="2022-06" db="EMBL/GenBank/DDBJ databases">
        <title>Vallitalea longa sp. nov., an anaerobic bacterium isolated from marine sediment.</title>
        <authorList>
            <person name="Hirano S."/>
            <person name="Terahara T."/>
            <person name="Mori K."/>
            <person name="Hamada M."/>
            <person name="Matsumoto R."/>
            <person name="Kobayashi T."/>
        </authorList>
    </citation>
    <scope>NUCLEOTIDE SEQUENCE</scope>
    <source>
        <strain evidence="3">SH18-1</strain>
    </source>
</reference>
<keyword evidence="1" id="KW-0732">Signal</keyword>
<dbReference type="Proteomes" id="UP001144256">
    <property type="component" value="Unassembled WGS sequence"/>
</dbReference>